<dbReference type="Proteomes" id="UP001499884">
    <property type="component" value="Unassembled WGS sequence"/>
</dbReference>
<feature type="domain" description="GFO/IDH/MocA-like oxidoreductase" evidence="3">
    <location>
        <begin position="129"/>
        <end position="253"/>
    </location>
</feature>
<sequence>MQRIGIIGGGIRGSMYAQSLRGLLGAEVRAVCDLAEPVARKVADGFGLTAYTDHRRMLAEQQLDAVIVATPDFAHREAAVDAAGAGCHLLVEKPLATTREDADAIAAAVRAAGVQCMVGFENRWNPAVAQLRDRSAAGALGRVLTQNILLSNTYYVPTTMIGWAAKSSPAWFLMSHTVDAAAWVSGRAVTAVDAHGSRGVLAARSVDTWDVVHALLTFDDGTTANLTSTWVLPDSLPSVVDFRYQVVGERAALSFDLQEQSVQEAGPDGLSRPGLLGREIGGRLQGPPTWMVQEFVTRLERGEQVSPGLDEGAAVTDVVVAIHTSLESGRRVPVGPAARA</sequence>
<dbReference type="PANTHER" id="PTHR43818:SF11">
    <property type="entry name" value="BCDNA.GH03377"/>
    <property type="match status" value="1"/>
</dbReference>
<dbReference type="PANTHER" id="PTHR43818">
    <property type="entry name" value="BCDNA.GH03377"/>
    <property type="match status" value="1"/>
</dbReference>
<dbReference type="Gene3D" id="3.30.360.10">
    <property type="entry name" value="Dihydrodipicolinate Reductase, domain 2"/>
    <property type="match status" value="1"/>
</dbReference>
<organism evidence="4 5">
    <name type="scientific">Streptomyces tremellae</name>
    <dbReference type="NCBI Taxonomy" id="1124239"/>
    <lineage>
        <taxon>Bacteria</taxon>
        <taxon>Bacillati</taxon>
        <taxon>Actinomycetota</taxon>
        <taxon>Actinomycetes</taxon>
        <taxon>Kitasatosporales</taxon>
        <taxon>Streptomycetaceae</taxon>
        <taxon>Streptomyces</taxon>
    </lineage>
</organism>
<dbReference type="Pfam" id="PF22725">
    <property type="entry name" value="GFO_IDH_MocA_C3"/>
    <property type="match status" value="1"/>
</dbReference>
<evidence type="ECO:0000256" key="1">
    <source>
        <dbReference type="ARBA" id="ARBA00023002"/>
    </source>
</evidence>
<dbReference type="Gene3D" id="3.40.50.720">
    <property type="entry name" value="NAD(P)-binding Rossmann-like Domain"/>
    <property type="match status" value="1"/>
</dbReference>
<proteinExistence type="predicted"/>
<dbReference type="InterPro" id="IPR055170">
    <property type="entry name" value="GFO_IDH_MocA-like_dom"/>
</dbReference>
<evidence type="ECO:0000313" key="5">
    <source>
        <dbReference type="Proteomes" id="UP001499884"/>
    </source>
</evidence>
<dbReference type="EMBL" id="BAABEP010000022">
    <property type="protein sequence ID" value="GAA3734385.1"/>
    <property type="molecule type" value="Genomic_DNA"/>
</dbReference>
<evidence type="ECO:0000313" key="4">
    <source>
        <dbReference type="EMBL" id="GAA3734385.1"/>
    </source>
</evidence>
<dbReference type="InterPro" id="IPR000683">
    <property type="entry name" value="Gfo/Idh/MocA-like_OxRdtase_N"/>
</dbReference>
<protein>
    <submittedName>
        <fullName evidence="4">Gfo/Idh/MocA family oxidoreductase</fullName>
    </submittedName>
</protein>
<accession>A0ABP7FFE0</accession>
<keyword evidence="5" id="KW-1185">Reference proteome</keyword>
<dbReference type="SUPFAM" id="SSF55347">
    <property type="entry name" value="Glyceraldehyde-3-phosphate dehydrogenase-like, C-terminal domain"/>
    <property type="match status" value="1"/>
</dbReference>
<dbReference type="Pfam" id="PF01408">
    <property type="entry name" value="GFO_IDH_MocA"/>
    <property type="match status" value="1"/>
</dbReference>
<name>A0ABP7FFE0_9ACTN</name>
<evidence type="ECO:0000259" key="2">
    <source>
        <dbReference type="Pfam" id="PF01408"/>
    </source>
</evidence>
<dbReference type="SUPFAM" id="SSF51735">
    <property type="entry name" value="NAD(P)-binding Rossmann-fold domains"/>
    <property type="match status" value="1"/>
</dbReference>
<feature type="domain" description="Gfo/Idh/MocA-like oxidoreductase N-terminal" evidence="2">
    <location>
        <begin position="3"/>
        <end position="120"/>
    </location>
</feature>
<reference evidence="5" key="1">
    <citation type="journal article" date="2019" name="Int. J. Syst. Evol. Microbiol.">
        <title>The Global Catalogue of Microorganisms (GCM) 10K type strain sequencing project: providing services to taxonomists for standard genome sequencing and annotation.</title>
        <authorList>
            <consortium name="The Broad Institute Genomics Platform"/>
            <consortium name="The Broad Institute Genome Sequencing Center for Infectious Disease"/>
            <person name="Wu L."/>
            <person name="Ma J."/>
        </authorList>
    </citation>
    <scope>NUCLEOTIDE SEQUENCE [LARGE SCALE GENOMIC DNA]</scope>
    <source>
        <strain evidence="5">JCM 30846</strain>
    </source>
</reference>
<comment type="caution">
    <text evidence="4">The sequence shown here is derived from an EMBL/GenBank/DDBJ whole genome shotgun (WGS) entry which is preliminary data.</text>
</comment>
<evidence type="ECO:0000259" key="3">
    <source>
        <dbReference type="Pfam" id="PF22725"/>
    </source>
</evidence>
<dbReference type="InterPro" id="IPR050463">
    <property type="entry name" value="Gfo/Idh/MocA_oxidrdct_glycsds"/>
</dbReference>
<gene>
    <name evidence="4" type="ORF">GCM10023082_34570</name>
</gene>
<dbReference type="InterPro" id="IPR036291">
    <property type="entry name" value="NAD(P)-bd_dom_sf"/>
</dbReference>
<keyword evidence="1" id="KW-0560">Oxidoreductase</keyword>